<evidence type="ECO:0008006" key="4">
    <source>
        <dbReference type="Google" id="ProtNLM"/>
    </source>
</evidence>
<sequence>MVRHLPRVLGWTVAVAAAGVVLLLDWFWLLAPLAALILGLAMRIGARLLLGETKRSVAVAPGGGALLVEGREIPVDQIIGGDSHESPLTMQDDPAGLLGVFGQRPDDDDPAAERTADVTLRHTLTTTMGPVDLDLAGPGPDGMEAHQLRAYADILAQADASRDNPAVVAHQDEDPEDYGTAADLTHPRQEEWRLAQLRRDVHTLLRRGSTGGPLDRQWRRGSVSLSPMMSPEAAEAYIENVRLLDSADQTSEADDSGAQHRVAAQHGAEVRRIGEQIDDAAQPMRRLERRVRGAAVISGVLAAAALGVAYLAAHLEAEQLLQPLLVVFLAMLLVLCVALPVLGAVHDRRIRAMRAVSIRELAADTPGGHATAVRHTNWWQRVVAAPGDPQKLDARQEREDRAAAYDPMLRPLEVVRDSPATSPSLVSAWRTGPRLLRKCLSGVAVIVGVLGLFWAGEREDWLLAGVCLGGAAVAGLTLWVFIGREETLQERDVRKLAGTLEQMRTDPAYGAHLVR</sequence>
<accession>A0ABP6LV82</accession>
<evidence type="ECO:0000256" key="1">
    <source>
        <dbReference type="SAM" id="Phobius"/>
    </source>
</evidence>
<dbReference type="EMBL" id="BAAAVT010000003">
    <property type="protein sequence ID" value="GAA3054823.1"/>
    <property type="molecule type" value="Genomic_DNA"/>
</dbReference>
<feature type="transmembrane region" description="Helical" evidence="1">
    <location>
        <begin position="7"/>
        <end position="24"/>
    </location>
</feature>
<keyword evidence="3" id="KW-1185">Reference proteome</keyword>
<protein>
    <recommendedName>
        <fullName evidence="4">DUF2207 domain-containing protein</fullName>
    </recommendedName>
</protein>
<feature type="transmembrane region" description="Helical" evidence="1">
    <location>
        <begin position="294"/>
        <end position="313"/>
    </location>
</feature>
<proteinExistence type="predicted"/>
<feature type="transmembrane region" description="Helical" evidence="1">
    <location>
        <begin position="325"/>
        <end position="345"/>
    </location>
</feature>
<feature type="transmembrane region" description="Helical" evidence="1">
    <location>
        <begin position="435"/>
        <end position="455"/>
    </location>
</feature>
<evidence type="ECO:0000313" key="2">
    <source>
        <dbReference type="EMBL" id="GAA3054823.1"/>
    </source>
</evidence>
<keyword evidence="1" id="KW-0812">Transmembrane</keyword>
<gene>
    <name evidence="2" type="ORF">GCM10010529_06120</name>
</gene>
<keyword evidence="1" id="KW-0472">Membrane</keyword>
<organism evidence="2 3">
    <name type="scientific">Nesterenkonia aethiopica</name>
    <dbReference type="NCBI Taxonomy" id="269144"/>
    <lineage>
        <taxon>Bacteria</taxon>
        <taxon>Bacillati</taxon>
        <taxon>Actinomycetota</taxon>
        <taxon>Actinomycetes</taxon>
        <taxon>Micrococcales</taxon>
        <taxon>Micrococcaceae</taxon>
        <taxon>Nesterenkonia</taxon>
    </lineage>
</organism>
<feature type="transmembrane region" description="Helical" evidence="1">
    <location>
        <begin position="30"/>
        <end position="50"/>
    </location>
</feature>
<dbReference type="Proteomes" id="UP001500236">
    <property type="component" value="Unassembled WGS sequence"/>
</dbReference>
<feature type="transmembrane region" description="Helical" evidence="1">
    <location>
        <begin position="461"/>
        <end position="482"/>
    </location>
</feature>
<evidence type="ECO:0000313" key="3">
    <source>
        <dbReference type="Proteomes" id="UP001500236"/>
    </source>
</evidence>
<keyword evidence="1" id="KW-1133">Transmembrane helix</keyword>
<reference evidence="3" key="1">
    <citation type="journal article" date="2019" name="Int. J. Syst. Evol. Microbiol.">
        <title>The Global Catalogue of Microorganisms (GCM) 10K type strain sequencing project: providing services to taxonomists for standard genome sequencing and annotation.</title>
        <authorList>
            <consortium name="The Broad Institute Genomics Platform"/>
            <consortium name="The Broad Institute Genome Sequencing Center for Infectious Disease"/>
            <person name="Wu L."/>
            <person name="Ma J."/>
        </authorList>
    </citation>
    <scope>NUCLEOTIDE SEQUENCE [LARGE SCALE GENOMIC DNA]</scope>
    <source>
        <strain evidence="3">JCM 14309</strain>
    </source>
</reference>
<name>A0ABP6LV82_9MICC</name>
<comment type="caution">
    <text evidence="2">The sequence shown here is derived from an EMBL/GenBank/DDBJ whole genome shotgun (WGS) entry which is preliminary data.</text>
</comment>